<comment type="caution">
    <text evidence="6">The sequence shown here is derived from an EMBL/GenBank/DDBJ whole genome shotgun (WGS) entry which is preliminary data.</text>
</comment>
<dbReference type="GO" id="GO:0005886">
    <property type="term" value="C:plasma membrane"/>
    <property type="evidence" value="ECO:0007669"/>
    <property type="project" value="InterPro"/>
</dbReference>
<proteinExistence type="predicted"/>
<evidence type="ECO:0000256" key="3">
    <source>
        <dbReference type="ARBA" id="ARBA00022989"/>
    </source>
</evidence>
<evidence type="ECO:0000256" key="1">
    <source>
        <dbReference type="ARBA" id="ARBA00004167"/>
    </source>
</evidence>
<dbReference type="GO" id="GO:0097347">
    <property type="term" value="C:TAM protein secretion complex"/>
    <property type="evidence" value="ECO:0007669"/>
    <property type="project" value="TreeGrafter"/>
</dbReference>
<keyword evidence="4" id="KW-0472">Membrane</keyword>
<evidence type="ECO:0000313" key="6">
    <source>
        <dbReference type="EMBL" id="RFA31696.1"/>
    </source>
</evidence>
<evidence type="ECO:0000256" key="2">
    <source>
        <dbReference type="ARBA" id="ARBA00022692"/>
    </source>
</evidence>
<accession>A0A3E0WIA7</accession>
<organism evidence="6 7">
    <name type="scientific">Alkalilimnicola ehrlichii</name>
    <dbReference type="NCBI Taxonomy" id="351052"/>
    <lineage>
        <taxon>Bacteria</taxon>
        <taxon>Pseudomonadati</taxon>
        <taxon>Pseudomonadota</taxon>
        <taxon>Gammaproteobacteria</taxon>
        <taxon>Chromatiales</taxon>
        <taxon>Ectothiorhodospiraceae</taxon>
        <taxon>Alkalilimnicola</taxon>
    </lineage>
</organism>
<reference evidence="7" key="1">
    <citation type="submission" date="2017-05" db="EMBL/GenBank/DDBJ databases">
        <authorList>
            <person name="Sharma S."/>
            <person name="Sidhu C."/>
            <person name="Pinnaka A.K."/>
        </authorList>
    </citation>
    <scope>NUCLEOTIDE SEQUENCE [LARGE SCALE GENOMIC DNA]</scope>
    <source>
        <strain evidence="7">AK93</strain>
    </source>
</reference>
<evidence type="ECO:0000256" key="4">
    <source>
        <dbReference type="ARBA" id="ARBA00023136"/>
    </source>
</evidence>
<comment type="subcellular location">
    <subcellularLocation>
        <location evidence="1">Membrane</location>
        <topology evidence="1">Single-pass membrane protein</topology>
    </subcellularLocation>
</comment>
<keyword evidence="7" id="KW-1185">Reference proteome</keyword>
<dbReference type="PANTHER" id="PTHR36985:SF1">
    <property type="entry name" value="TRANSLOCATION AND ASSEMBLY MODULE SUBUNIT TAMB"/>
    <property type="match status" value="1"/>
</dbReference>
<feature type="domain" description="Translocation and assembly module TamB C-terminal" evidence="5">
    <location>
        <begin position="232"/>
        <end position="569"/>
    </location>
</feature>
<evidence type="ECO:0000259" key="5">
    <source>
        <dbReference type="Pfam" id="PF04357"/>
    </source>
</evidence>
<dbReference type="PANTHER" id="PTHR36985">
    <property type="entry name" value="TRANSLOCATION AND ASSEMBLY MODULE SUBUNIT TAMB"/>
    <property type="match status" value="1"/>
</dbReference>
<dbReference type="EMBL" id="NFZW01000042">
    <property type="protein sequence ID" value="RFA31696.1"/>
    <property type="molecule type" value="Genomic_DNA"/>
</dbReference>
<dbReference type="GO" id="GO:0009306">
    <property type="term" value="P:protein secretion"/>
    <property type="evidence" value="ECO:0007669"/>
    <property type="project" value="InterPro"/>
</dbReference>
<keyword evidence="2" id="KW-0812">Transmembrane</keyword>
<evidence type="ECO:0000313" key="7">
    <source>
        <dbReference type="Proteomes" id="UP000256763"/>
    </source>
</evidence>
<dbReference type="AlphaFoldDB" id="A0A3E0WIA7"/>
<dbReference type="OrthoDB" id="5555605at2"/>
<keyword evidence="3" id="KW-1133">Transmembrane helix</keyword>
<dbReference type="InterPro" id="IPR007452">
    <property type="entry name" value="TamB_C"/>
</dbReference>
<dbReference type="Proteomes" id="UP000256763">
    <property type="component" value="Unassembled WGS sequence"/>
</dbReference>
<dbReference type="Pfam" id="PF04357">
    <property type="entry name" value="TamB"/>
    <property type="match status" value="1"/>
</dbReference>
<sequence>MGRRAFGVDGSTTLLGLPRRALVHGRGCGAHSACRRRVGVVTRLSARVAGILVAPRCAFERPVRGRLASSWEEGSAPEVLFQAHSQGGELLLSQDGEAALELGYQTFGVQARLDAEGLVSRLNLESDALGRAEVALRAEPDGERYRLGGDVSLDGLQVAIVRPLLPDIQRLEGVIDANGRLGGTLDEPRFTGEIRLQDGAVAAPELPMQLDGIAVAAQIDGTRAELEGQFRSGRGEGRLSGNADWADLADWRVNVELQGERLEAVYQPIASLEVSPDLAVAIRPRAVRVTGRVNVPRGNVTLQDLPSQAVPVSRDVVIVRRPEDDEPDTDEVDSPWRITADIQVVLGRNVQLSGFGVRGRLAGSLRLRQEADGVPEGFGEIRVEDGRYEAYGQRLTIREGRLIFAGPVTEPELSIEAVRVVETVTAGIRVAGQPEDPRAELFSEPAMPQEDILSYIIRGRPLAEAGPGGGAALTQAALALGALGGQELAGGVAEQLGVEDLALDVEGEGDEAQFLVSGYLAPNLFLRYGVGVFEPVQQLTIRYHLSPRVYVEALRGVENALDLFFTREF</sequence>
<gene>
    <name evidence="6" type="ORF">CAL65_21670</name>
</gene>
<protein>
    <recommendedName>
        <fullName evidence="5">Translocation and assembly module TamB C-terminal domain-containing protein</fullName>
    </recommendedName>
</protein>
<name>A0A3E0WIA7_9GAMM</name>